<dbReference type="GO" id="GO:0005743">
    <property type="term" value="C:mitochondrial inner membrane"/>
    <property type="evidence" value="ECO:0007669"/>
    <property type="project" value="TreeGrafter"/>
</dbReference>
<organism evidence="7 8">
    <name type="scientific">Recurvomyces mirabilis</name>
    <dbReference type="NCBI Taxonomy" id="574656"/>
    <lineage>
        <taxon>Eukaryota</taxon>
        <taxon>Fungi</taxon>
        <taxon>Dikarya</taxon>
        <taxon>Ascomycota</taxon>
        <taxon>Pezizomycotina</taxon>
        <taxon>Dothideomycetes</taxon>
        <taxon>Dothideomycetidae</taxon>
        <taxon>Mycosphaerellales</taxon>
        <taxon>Teratosphaeriaceae</taxon>
        <taxon>Recurvomyces</taxon>
    </lineage>
</organism>
<name>A0AAE1C167_9PEZI</name>
<comment type="similarity">
    <text evidence="2 6">Belongs to the AIM24 family.</text>
</comment>
<dbReference type="GeneID" id="89966685"/>
<comment type="subcellular location">
    <subcellularLocation>
        <location evidence="1 6">Mitochondrion</location>
    </subcellularLocation>
</comment>
<reference evidence="7" key="1">
    <citation type="submission" date="2023-07" db="EMBL/GenBank/DDBJ databases">
        <title>Black Yeasts Isolated from many extreme environments.</title>
        <authorList>
            <person name="Coleine C."/>
            <person name="Stajich J.E."/>
            <person name="Selbmann L."/>
        </authorList>
    </citation>
    <scope>NUCLEOTIDE SEQUENCE</scope>
    <source>
        <strain evidence="7">CCFEE 5485</strain>
    </source>
</reference>
<evidence type="ECO:0000256" key="2">
    <source>
        <dbReference type="ARBA" id="ARBA00009322"/>
    </source>
</evidence>
<gene>
    <name evidence="7" type="primary">AIM24</name>
    <name evidence="7" type="ORF">LTR78_005601</name>
</gene>
<evidence type="ECO:0000256" key="3">
    <source>
        <dbReference type="ARBA" id="ARBA00013287"/>
    </source>
</evidence>
<evidence type="ECO:0000313" key="7">
    <source>
        <dbReference type="EMBL" id="KAK3674515.1"/>
    </source>
</evidence>
<protein>
    <recommendedName>
        <fullName evidence="3 6">Altered inheritance of mitochondria protein 24, mitochondrial</fullName>
    </recommendedName>
</protein>
<keyword evidence="8" id="KW-1185">Reference proteome</keyword>
<dbReference type="SUPFAM" id="SSF51219">
    <property type="entry name" value="TRAP-like"/>
    <property type="match status" value="1"/>
</dbReference>
<keyword evidence="5 6" id="KW-0496">Mitochondrion</keyword>
<dbReference type="InterPro" id="IPR002838">
    <property type="entry name" value="AIM24"/>
</dbReference>
<dbReference type="Pfam" id="PF01987">
    <property type="entry name" value="AIM24"/>
    <property type="match status" value="1"/>
</dbReference>
<evidence type="ECO:0000256" key="1">
    <source>
        <dbReference type="ARBA" id="ARBA00004173"/>
    </source>
</evidence>
<keyword evidence="4" id="KW-0809">Transit peptide</keyword>
<evidence type="ECO:0000256" key="5">
    <source>
        <dbReference type="ARBA" id="ARBA00023128"/>
    </source>
</evidence>
<sequence>MSFAHWGNTTVTGRGLVALSGRGQSHQITLKTNEKYVVHPSHVLAYNLTQHAPGPYRFKSTSLRFQIPALSRWIPDTKFWRTMREATAWRWASSMAFTIRTWARRTIWGDRLFLEFKGPATIHIQSRGSGLRDVLTDGDVNEIADSPAGSAARSVAMIESGLKAGDVSTTGMTKPKSATSMSYATVHQSGTVKFDEQKA</sequence>
<accession>A0AAE1C167</accession>
<dbReference type="InterPro" id="IPR036983">
    <property type="entry name" value="AIM24_sf"/>
</dbReference>
<dbReference type="AlphaFoldDB" id="A0AAE1C167"/>
<dbReference type="RefSeq" id="XP_064690338.1">
    <property type="nucleotide sequence ID" value="XM_064842130.1"/>
</dbReference>
<evidence type="ECO:0000256" key="6">
    <source>
        <dbReference type="RuleBase" id="RU363045"/>
    </source>
</evidence>
<comment type="caution">
    <text evidence="7">The sequence shown here is derived from an EMBL/GenBank/DDBJ whole genome shotgun (WGS) entry which is preliminary data.</text>
</comment>
<dbReference type="PANTHER" id="PTHR36959:SF2">
    <property type="entry name" value="ALTERED INHERITANCE OF MITOCHONDRIA PROTEIN 24, MITOCHONDRIAL"/>
    <property type="match status" value="1"/>
</dbReference>
<evidence type="ECO:0000313" key="8">
    <source>
        <dbReference type="Proteomes" id="UP001274830"/>
    </source>
</evidence>
<dbReference type="Proteomes" id="UP001274830">
    <property type="component" value="Unassembled WGS sequence"/>
</dbReference>
<dbReference type="EMBL" id="JAUTXT010000019">
    <property type="protein sequence ID" value="KAK3674515.1"/>
    <property type="molecule type" value="Genomic_DNA"/>
</dbReference>
<dbReference type="Gene3D" id="3.60.160.10">
    <property type="entry name" value="Mitochondrial biogenesis AIM24"/>
    <property type="match status" value="1"/>
</dbReference>
<evidence type="ECO:0000256" key="4">
    <source>
        <dbReference type="ARBA" id="ARBA00022946"/>
    </source>
</evidence>
<proteinExistence type="inferred from homology"/>
<dbReference type="PANTHER" id="PTHR36959">
    <property type="entry name" value="ALTERED INHERITANCE OF MITOCHONDRIA PROTEIN 24, MITOCHONDRIAL"/>
    <property type="match status" value="1"/>
</dbReference>
<dbReference type="InterPro" id="IPR016031">
    <property type="entry name" value="Trp_RNA-bd_attenuator-like_dom"/>
</dbReference>
<dbReference type="GO" id="GO:0007007">
    <property type="term" value="P:inner mitochondrial membrane organization"/>
    <property type="evidence" value="ECO:0007669"/>
    <property type="project" value="TreeGrafter"/>
</dbReference>